<dbReference type="AlphaFoldDB" id="M2M4T6"/>
<feature type="compositionally biased region" description="Polar residues" evidence="1">
    <location>
        <begin position="543"/>
        <end position="565"/>
    </location>
</feature>
<reference evidence="2 3" key="1">
    <citation type="journal article" date="2012" name="PLoS Pathog.">
        <title>Diverse lifestyles and strategies of plant pathogenesis encoded in the genomes of eighteen Dothideomycetes fungi.</title>
        <authorList>
            <person name="Ohm R.A."/>
            <person name="Feau N."/>
            <person name="Henrissat B."/>
            <person name="Schoch C.L."/>
            <person name="Horwitz B.A."/>
            <person name="Barry K.W."/>
            <person name="Condon B.J."/>
            <person name="Copeland A.C."/>
            <person name="Dhillon B."/>
            <person name="Glaser F."/>
            <person name="Hesse C.N."/>
            <person name="Kosti I."/>
            <person name="LaButti K."/>
            <person name="Lindquist E.A."/>
            <person name="Lucas S."/>
            <person name="Salamov A.A."/>
            <person name="Bradshaw R.E."/>
            <person name="Ciuffetti L."/>
            <person name="Hamelin R.C."/>
            <person name="Kema G.H.J."/>
            <person name="Lawrence C."/>
            <person name="Scott J.A."/>
            <person name="Spatafora J.W."/>
            <person name="Turgeon B.G."/>
            <person name="de Wit P.J.G.M."/>
            <person name="Zhong S."/>
            <person name="Goodwin S.B."/>
            <person name="Grigoriev I.V."/>
        </authorList>
    </citation>
    <scope>NUCLEOTIDE SEQUENCE [LARGE SCALE GENOMIC DNA]</scope>
    <source>
        <strain evidence="2 3">UAMH 10762</strain>
    </source>
</reference>
<dbReference type="OrthoDB" id="185373at2759"/>
<dbReference type="eggNOG" id="ENOG502SDIM">
    <property type="taxonomic scope" value="Eukaryota"/>
</dbReference>
<proteinExistence type="predicted"/>
<gene>
    <name evidence="2" type="ORF">BAUCODRAFT_27901</name>
</gene>
<accession>M2M4T6</accession>
<name>M2M4T6_BAUPA</name>
<dbReference type="GeneID" id="19110644"/>
<organism evidence="2 3">
    <name type="scientific">Baudoinia panamericana (strain UAMH 10762)</name>
    <name type="common">Angels' share fungus</name>
    <name type="synonym">Baudoinia compniacensis (strain UAMH 10762)</name>
    <dbReference type="NCBI Taxonomy" id="717646"/>
    <lineage>
        <taxon>Eukaryota</taxon>
        <taxon>Fungi</taxon>
        <taxon>Dikarya</taxon>
        <taxon>Ascomycota</taxon>
        <taxon>Pezizomycotina</taxon>
        <taxon>Dothideomycetes</taxon>
        <taxon>Dothideomycetidae</taxon>
        <taxon>Mycosphaerellales</taxon>
        <taxon>Teratosphaeriaceae</taxon>
        <taxon>Baudoinia</taxon>
    </lineage>
</organism>
<feature type="region of interest" description="Disordered" evidence="1">
    <location>
        <begin position="542"/>
        <end position="575"/>
    </location>
</feature>
<evidence type="ECO:0000313" key="2">
    <source>
        <dbReference type="EMBL" id="EMC91616.1"/>
    </source>
</evidence>
<evidence type="ECO:0000313" key="3">
    <source>
        <dbReference type="Proteomes" id="UP000011761"/>
    </source>
</evidence>
<dbReference type="KEGG" id="bcom:BAUCODRAFT_27901"/>
<feature type="region of interest" description="Disordered" evidence="1">
    <location>
        <begin position="618"/>
        <end position="637"/>
    </location>
</feature>
<keyword evidence="3" id="KW-1185">Reference proteome</keyword>
<feature type="region of interest" description="Disordered" evidence="1">
    <location>
        <begin position="83"/>
        <end position="130"/>
    </location>
</feature>
<sequence length="637" mass="71145">MQTVWSRVAQTRGTCNCPQCLQTVHAVSRRATASATRKIPKFLYSSTLFYSGVFAAAATWDAAGKERRREQWDRAIAEVKQELSQVADTTDRGATSAVPSKSASRQTSDNVSGVPWTKGRPRWPTNTGPDLMIHRLPPESIYATDERKARADLRRWTPKKLENVMLSVDMLQLKIFLELQTRFSGEAWAEDALTCVPAAYREVMSLPPANLRAVLERKMQDTAVLANADSQLSEWSRSPTDNALCTYQQDDAGDYHHVARELNNSLQNLFRQHKAGVLSTPSLLAKLAYNLSISTAPPNVNIYNTLLDGLSGPEHPRLMRAVIKSLRETHLRPNENTNVAILEHYTTINDVRGFARWVERMRGKHKGLSLARPDIHINPAGEIRLVRVEREGKPDKVIQLPYPTPDVFGALIKGVLKLSGFDTALAICSGMGQEGWGLCMAGLTPLLIDCADRSDWNAGMAVWHQIQALRARGRKRTDCRYWAAQEVNPNAFAAMLRLCMRSGDKNTYKTIWQQAMRTNLQAPQLLVDLVKAQNATADEALARQSNVAATPVSQRPKDGSTQTTRADTDHTNSHPVERLVRQHLDDEHNVVGMTPPSARRSRSRYIIQREQLEGSLPASDELDDYEIGERPMAFSNG</sequence>
<dbReference type="OMA" id="HRCGCRA"/>
<dbReference type="RefSeq" id="XP_007680840.1">
    <property type="nucleotide sequence ID" value="XM_007682650.1"/>
</dbReference>
<evidence type="ECO:0000256" key="1">
    <source>
        <dbReference type="SAM" id="MobiDB-lite"/>
    </source>
</evidence>
<feature type="compositionally biased region" description="Basic and acidic residues" evidence="1">
    <location>
        <begin position="566"/>
        <end position="575"/>
    </location>
</feature>
<feature type="compositionally biased region" description="Polar residues" evidence="1">
    <location>
        <begin position="97"/>
        <end position="111"/>
    </location>
</feature>
<dbReference type="HOGENOM" id="CLU_018733_0_0_1"/>
<dbReference type="Proteomes" id="UP000011761">
    <property type="component" value="Unassembled WGS sequence"/>
</dbReference>
<dbReference type="EMBL" id="KB445563">
    <property type="protein sequence ID" value="EMC91616.1"/>
    <property type="molecule type" value="Genomic_DNA"/>
</dbReference>
<protein>
    <submittedName>
        <fullName evidence="2">Uncharacterized protein</fullName>
    </submittedName>
</protein>